<dbReference type="InterPro" id="IPR002306">
    <property type="entry name" value="Trp-tRNA-ligase"/>
</dbReference>
<dbReference type="PANTHER" id="PTHR43766">
    <property type="entry name" value="TRYPTOPHAN--TRNA LIGASE, MITOCHONDRIAL"/>
    <property type="match status" value="1"/>
</dbReference>
<reference evidence="15" key="2">
    <citation type="submission" date="2025-08" db="UniProtKB">
        <authorList>
            <consortium name="Ensembl"/>
        </authorList>
    </citation>
    <scope>IDENTIFICATION</scope>
</reference>
<dbReference type="AlphaFoldDB" id="A0A803SMV7"/>
<keyword evidence="4 14" id="KW-0436">Ligase</keyword>
<keyword evidence="5 14" id="KW-0547">Nucleotide-binding</keyword>
<dbReference type="InterPro" id="IPR001412">
    <property type="entry name" value="aa-tRNA-synth_I_CS"/>
</dbReference>
<dbReference type="GO" id="GO:0001570">
    <property type="term" value="P:vasculogenesis"/>
    <property type="evidence" value="ECO:0007669"/>
    <property type="project" value="Ensembl"/>
</dbReference>
<evidence type="ECO:0000256" key="13">
    <source>
        <dbReference type="ARBA" id="ARBA00080951"/>
    </source>
</evidence>
<dbReference type="NCBIfam" id="TIGR00233">
    <property type="entry name" value="trpS"/>
    <property type="match status" value="1"/>
</dbReference>
<reference evidence="15" key="1">
    <citation type="submission" date="2009-12" db="EMBL/GenBank/DDBJ databases">
        <title>The Genome Sequence of Anolis carolinensis (Green Anole Lizard).</title>
        <authorList>
            <consortium name="The Genome Sequencing Platform"/>
            <person name="Di Palma F."/>
            <person name="Alfoldi J."/>
            <person name="Heiman D."/>
            <person name="Young S."/>
            <person name="Grabherr M."/>
            <person name="Johnson J."/>
            <person name="Lander E.S."/>
            <person name="Lindblad-Toh K."/>
        </authorList>
    </citation>
    <scope>NUCLEOTIDE SEQUENCE [LARGE SCALE GENOMIC DNA]</scope>
    <source>
        <strain evidence="15">JBL SC #1</strain>
    </source>
</reference>
<comment type="catalytic activity">
    <reaction evidence="10">
        <text>tRNA(Trp) + L-tryptophan + ATP = L-tryptophyl-tRNA(Trp) + AMP + diphosphate + H(+)</text>
        <dbReference type="Rhea" id="RHEA:24080"/>
        <dbReference type="Rhea" id="RHEA-COMP:9671"/>
        <dbReference type="Rhea" id="RHEA-COMP:9705"/>
        <dbReference type="ChEBI" id="CHEBI:15378"/>
        <dbReference type="ChEBI" id="CHEBI:30616"/>
        <dbReference type="ChEBI" id="CHEBI:33019"/>
        <dbReference type="ChEBI" id="CHEBI:57912"/>
        <dbReference type="ChEBI" id="CHEBI:78442"/>
        <dbReference type="ChEBI" id="CHEBI:78535"/>
        <dbReference type="ChEBI" id="CHEBI:456215"/>
        <dbReference type="EC" id="6.1.1.2"/>
    </reaction>
</comment>
<keyword evidence="8 14" id="KW-0030">Aminoacyl-tRNA synthetase</keyword>
<dbReference type="SUPFAM" id="SSF52374">
    <property type="entry name" value="Nucleotidylyl transferase"/>
    <property type="match status" value="1"/>
</dbReference>
<evidence type="ECO:0000256" key="11">
    <source>
        <dbReference type="ARBA" id="ARBA00059972"/>
    </source>
</evidence>
<evidence type="ECO:0000256" key="4">
    <source>
        <dbReference type="ARBA" id="ARBA00022598"/>
    </source>
</evidence>
<dbReference type="GO" id="GO:0004830">
    <property type="term" value="F:tryptophan-tRNA ligase activity"/>
    <property type="evidence" value="ECO:0000318"/>
    <property type="project" value="GO_Central"/>
</dbReference>
<dbReference type="CDD" id="cd00806">
    <property type="entry name" value="TrpRS_core"/>
    <property type="match status" value="1"/>
</dbReference>
<evidence type="ECO:0000256" key="3">
    <source>
        <dbReference type="ARBA" id="ARBA00013161"/>
    </source>
</evidence>
<evidence type="ECO:0000313" key="16">
    <source>
        <dbReference type="Proteomes" id="UP000001646"/>
    </source>
</evidence>
<dbReference type="Gene3D" id="1.10.240.10">
    <property type="entry name" value="Tyrosyl-Transfer RNA Synthetase"/>
    <property type="match status" value="1"/>
</dbReference>
<evidence type="ECO:0000256" key="5">
    <source>
        <dbReference type="ARBA" id="ARBA00022741"/>
    </source>
</evidence>
<dbReference type="HAMAP" id="MF_00140_B">
    <property type="entry name" value="Trp_tRNA_synth_B"/>
    <property type="match status" value="1"/>
</dbReference>
<keyword evidence="6 14" id="KW-0067">ATP-binding</keyword>
<evidence type="ECO:0000256" key="1">
    <source>
        <dbReference type="ARBA" id="ARBA00004305"/>
    </source>
</evidence>
<evidence type="ECO:0000256" key="10">
    <source>
        <dbReference type="ARBA" id="ARBA00049929"/>
    </source>
</evidence>
<evidence type="ECO:0000256" key="7">
    <source>
        <dbReference type="ARBA" id="ARBA00022917"/>
    </source>
</evidence>
<dbReference type="Ensembl" id="ENSACAT00000047118.1">
    <property type="protein sequence ID" value="ENSACAP00000024297.1"/>
    <property type="gene ID" value="ENSACAG00000044382.1"/>
</dbReference>
<dbReference type="InterPro" id="IPR002305">
    <property type="entry name" value="aa-tRNA-synth_Ic"/>
</dbReference>
<reference evidence="15" key="3">
    <citation type="submission" date="2025-09" db="UniProtKB">
        <authorList>
            <consortium name="Ensembl"/>
        </authorList>
    </citation>
    <scope>IDENTIFICATION</scope>
</reference>
<keyword evidence="16" id="KW-1185">Reference proteome</keyword>
<dbReference type="FunFam" id="1.10.240.10:FF:000002">
    <property type="entry name" value="Tryptophan--tRNA ligase"/>
    <property type="match status" value="1"/>
</dbReference>
<sequence length="338" mass="37699">MLPSDSYRNKGLKRIFSGIQPTGIPHLGNYLGAIINWVKLQEECSSVLYSIVDLHSLTTPREPAVLRTNIQDIAAVLLACGLNPQKCILFQQSQVPEHTQLAWILGCFSSVPRLQHFPHWKIKNATQMNEGTAGLFTYPVLQAADILLYKSTHVPVGEDQVLHLELTQDTARRFNKKYGDFFPVPKAILTTTKKVKSLRDPSSKMSKSDPQKLATVCVTDSPEEIHKKFRKAVTDFTSEVTYDPEGRPGVSNLVAIHSAITGLSTEEVVHQSVGIDTAHYKAVVAEAVIEKFSPIRNEFKRLKEDRAYLEKVLCTGAEKAKELASPVYLEIKRLVGLH</sequence>
<dbReference type="InterPro" id="IPR014729">
    <property type="entry name" value="Rossmann-like_a/b/a_fold"/>
</dbReference>
<evidence type="ECO:0000256" key="8">
    <source>
        <dbReference type="ARBA" id="ARBA00023146"/>
    </source>
</evidence>
<dbReference type="GO" id="GO:0005759">
    <property type="term" value="C:mitochondrial matrix"/>
    <property type="evidence" value="ECO:0000318"/>
    <property type="project" value="GO_Central"/>
</dbReference>
<organism evidence="15 16">
    <name type="scientific">Anolis carolinensis</name>
    <name type="common">Green anole</name>
    <name type="synonym">American chameleon</name>
    <dbReference type="NCBI Taxonomy" id="28377"/>
    <lineage>
        <taxon>Eukaryota</taxon>
        <taxon>Metazoa</taxon>
        <taxon>Chordata</taxon>
        <taxon>Craniata</taxon>
        <taxon>Vertebrata</taxon>
        <taxon>Euteleostomi</taxon>
        <taxon>Lepidosauria</taxon>
        <taxon>Squamata</taxon>
        <taxon>Bifurcata</taxon>
        <taxon>Unidentata</taxon>
        <taxon>Episquamata</taxon>
        <taxon>Toxicofera</taxon>
        <taxon>Iguania</taxon>
        <taxon>Dactyloidae</taxon>
        <taxon>Anolis</taxon>
    </lineage>
</organism>
<evidence type="ECO:0000256" key="14">
    <source>
        <dbReference type="RuleBase" id="RU363036"/>
    </source>
</evidence>
<dbReference type="InterPro" id="IPR024109">
    <property type="entry name" value="Trp-tRNA-ligase_bac-type"/>
</dbReference>
<dbReference type="PROSITE" id="PS00178">
    <property type="entry name" value="AA_TRNA_LIGASE_I"/>
    <property type="match status" value="1"/>
</dbReference>
<dbReference type="GO" id="GO:0005524">
    <property type="term" value="F:ATP binding"/>
    <property type="evidence" value="ECO:0007669"/>
    <property type="project" value="UniProtKB-KW"/>
</dbReference>
<dbReference type="Proteomes" id="UP000001646">
    <property type="component" value="Unplaced"/>
</dbReference>
<comment type="function">
    <text evidence="11">Catalyzes the attachment of tryptophan to tRNA(Trp) in a two-step reaction: tryptophan is first activated by ATP to form Trp-AMP and then transferred to the acceptor end of tRNA(Trp).</text>
</comment>
<dbReference type="GeneTree" id="ENSGT00940000153724"/>
<gene>
    <name evidence="15" type="primary">WARS2</name>
</gene>
<comment type="similarity">
    <text evidence="2 14">Belongs to the class-I aminoacyl-tRNA synthetase family.</text>
</comment>
<evidence type="ECO:0000313" key="15">
    <source>
        <dbReference type="Ensembl" id="ENSACAP00000024297.1"/>
    </source>
</evidence>
<dbReference type="GO" id="GO:0005739">
    <property type="term" value="C:mitochondrion"/>
    <property type="evidence" value="ECO:0000318"/>
    <property type="project" value="GO_Central"/>
</dbReference>
<dbReference type="PANTHER" id="PTHR43766:SF1">
    <property type="entry name" value="TRYPTOPHAN--TRNA LIGASE, MITOCHONDRIAL"/>
    <property type="match status" value="1"/>
</dbReference>
<proteinExistence type="inferred from homology"/>
<dbReference type="InParanoid" id="A0A803SMV7"/>
<evidence type="ECO:0000256" key="2">
    <source>
        <dbReference type="ARBA" id="ARBA00005594"/>
    </source>
</evidence>
<keyword evidence="7 14" id="KW-0648">Protein biosynthesis</keyword>
<dbReference type="Pfam" id="PF00579">
    <property type="entry name" value="tRNA-synt_1b"/>
    <property type="match status" value="1"/>
</dbReference>
<protein>
    <recommendedName>
        <fullName evidence="12">Tryptophan--tRNA ligase, mitochondrial</fullName>
        <ecNumber evidence="3">6.1.1.2</ecNumber>
    </recommendedName>
    <alternativeName>
        <fullName evidence="13">(Mt)TrpRS</fullName>
    </alternativeName>
    <alternativeName>
        <fullName evidence="9">Tryptophanyl-tRNA synthetase</fullName>
    </alternativeName>
</protein>
<evidence type="ECO:0000256" key="6">
    <source>
        <dbReference type="ARBA" id="ARBA00022840"/>
    </source>
</evidence>
<accession>A0A803SMV7</accession>
<dbReference type="Gene3D" id="3.40.50.620">
    <property type="entry name" value="HUPs"/>
    <property type="match status" value="1"/>
</dbReference>
<evidence type="ECO:0000256" key="12">
    <source>
        <dbReference type="ARBA" id="ARBA00069760"/>
    </source>
</evidence>
<name>A0A803SMV7_ANOCA</name>
<evidence type="ECO:0000256" key="9">
    <source>
        <dbReference type="ARBA" id="ARBA00030268"/>
    </source>
</evidence>
<dbReference type="EC" id="6.1.1.2" evidence="3"/>
<dbReference type="GO" id="GO:0005654">
    <property type="term" value="C:nucleoplasm"/>
    <property type="evidence" value="ECO:0007669"/>
    <property type="project" value="Ensembl"/>
</dbReference>
<dbReference type="GO" id="GO:0005886">
    <property type="term" value="C:plasma membrane"/>
    <property type="evidence" value="ECO:0007669"/>
    <property type="project" value="Ensembl"/>
</dbReference>
<dbReference type="PRINTS" id="PR01039">
    <property type="entry name" value="TRNASYNTHTRP"/>
</dbReference>
<dbReference type="InterPro" id="IPR050203">
    <property type="entry name" value="Trp-tRNA_synthetase"/>
</dbReference>
<dbReference type="FunFam" id="3.40.50.620:FF:000082">
    <property type="entry name" value="MSW1p Mitochondrial tryptophanyl-tRNA synthetase"/>
    <property type="match status" value="1"/>
</dbReference>
<dbReference type="GO" id="GO:0070183">
    <property type="term" value="P:mitochondrial tryptophanyl-tRNA aminoacylation"/>
    <property type="evidence" value="ECO:0000318"/>
    <property type="project" value="GO_Central"/>
</dbReference>
<comment type="subcellular location">
    <subcellularLocation>
        <location evidence="1">Mitochondrion matrix</location>
    </subcellularLocation>
</comment>